<name>A0AC35U1K3_9BILA</name>
<reference evidence="2" key="1">
    <citation type="submission" date="2016-11" db="UniProtKB">
        <authorList>
            <consortium name="WormBaseParasite"/>
        </authorList>
    </citation>
    <scope>IDENTIFICATION</scope>
    <source>
        <strain evidence="2">KR3021</strain>
    </source>
</reference>
<dbReference type="Proteomes" id="UP000095286">
    <property type="component" value="Unplaced"/>
</dbReference>
<accession>A0AC35U1K3</accession>
<proteinExistence type="predicted"/>
<evidence type="ECO:0000313" key="2">
    <source>
        <dbReference type="WBParaSite" id="RSKR_0000677533.1"/>
    </source>
</evidence>
<organism evidence="1 2">
    <name type="scientific">Rhabditophanes sp. KR3021</name>
    <dbReference type="NCBI Taxonomy" id="114890"/>
    <lineage>
        <taxon>Eukaryota</taxon>
        <taxon>Metazoa</taxon>
        <taxon>Ecdysozoa</taxon>
        <taxon>Nematoda</taxon>
        <taxon>Chromadorea</taxon>
        <taxon>Rhabditida</taxon>
        <taxon>Tylenchina</taxon>
        <taxon>Panagrolaimomorpha</taxon>
        <taxon>Strongyloidoidea</taxon>
        <taxon>Alloionematidae</taxon>
        <taxon>Rhabditophanes</taxon>
    </lineage>
</organism>
<sequence length="205" mass="23922">LNPQKVESRSVKSHPSPKIKINKPNPVIDNERWFTDDEIEKEMKSMLVRFEKKDGFSFWGYYPSTTLGYMPITKNNEEVYKTSWYSIFNSKCHKQILIPNTGGTLQGSHWFVILIDKIEQTIEAYDSLNVVQISQLESIKERLVESLWDVTKYKCILNEDVLKQPNTFDCGVYGLIFAKSLLLNCKKIKLSQKEIKDLRLKYPGF</sequence>
<protein>
    <submittedName>
        <fullName evidence="2">ULP_PROTEASE domain-containing protein</fullName>
    </submittedName>
</protein>
<dbReference type="WBParaSite" id="RSKR_0000677533.1">
    <property type="protein sequence ID" value="RSKR_0000677533.1"/>
    <property type="gene ID" value="RSKR_0000677533"/>
</dbReference>
<evidence type="ECO:0000313" key="1">
    <source>
        <dbReference type="Proteomes" id="UP000095286"/>
    </source>
</evidence>